<evidence type="ECO:0000256" key="1">
    <source>
        <dbReference type="SAM" id="MobiDB-lite"/>
    </source>
</evidence>
<name>A0A067M3U6_BOTB1</name>
<organism evidence="3 4">
    <name type="scientific">Botryobasidium botryosum (strain FD-172 SS1)</name>
    <dbReference type="NCBI Taxonomy" id="930990"/>
    <lineage>
        <taxon>Eukaryota</taxon>
        <taxon>Fungi</taxon>
        <taxon>Dikarya</taxon>
        <taxon>Basidiomycota</taxon>
        <taxon>Agaricomycotina</taxon>
        <taxon>Agaricomycetes</taxon>
        <taxon>Cantharellales</taxon>
        <taxon>Botryobasidiaceae</taxon>
        <taxon>Botryobasidium</taxon>
    </lineage>
</organism>
<dbReference type="OrthoDB" id="3256413at2759"/>
<dbReference type="InterPro" id="IPR001810">
    <property type="entry name" value="F-box_dom"/>
</dbReference>
<dbReference type="STRING" id="930990.A0A067M3U6"/>
<dbReference type="SUPFAM" id="SSF81383">
    <property type="entry name" value="F-box domain"/>
    <property type="match status" value="1"/>
</dbReference>
<dbReference type="Gene3D" id="1.20.1280.50">
    <property type="match status" value="1"/>
</dbReference>
<evidence type="ECO:0000313" key="4">
    <source>
        <dbReference type="Proteomes" id="UP000027195"/>
    </source>
</evidence>
<dbReference type="PROSITE" id="PS50181">
    <property type="entry name" value="FBOX"/>
    <property type="match status" value="1"/>
</dbReference>
<sequence>MHTTTSVLSLATLPTEVILQIFSELPLSSVLRCLAVCRLFRDLISSSAPIRYAIELEAGGYTDGLSGSDSIPQRLARLQKHRKAWRDLSWTTTEYTYEEVFGNFDFSLYELVGGVFARGSRRQMSFIELPSSIRGTTGRKFSWQFDFELGDFAMDPRQDLLVLVERGIAATHYPFRIHLRALSTNMAHPLANFPILEEEVTRMYVEHSSYGFFIQIMGDTLGLLIHGYRLPSTFMVWQWTTGLARARMQLSPEHIPSTFAFLSYNTFVFPRFYDRPIPYQDENTRSQKSFALEVYAMRSDASGLVDPHRLATFLLPPVVPSIGVRDFRSRTDPAPVPLVSTSPGGDHFQQPFHAAPEDHVICFSIIATDDAERWACPAFFTRSSTLCGHAKYLSQNEESRCIPWEAWGPPNTRWIKRLNLGAYECFDYGNRFAQGLIWDILRQRCKRVRVLDFNPYVARAYRQDVGEQEVGPLAERGPPKELGTSDDEAGSTDNYEEESDEEEYQIDYRPDKSVESQSVTSTSVIRKGGIFAADVHSSLPYWEVTKVVPHQPFDGVMMDDERVICLTRQGKFWVHTVS</sequence>
<keyword evidence="4" id="KW-1185">Reference proteome</keyword>
<dbReference type="InParanoid" id="A0A067M3U6"/>
<dbReference type="EMBL" id="KL198079">
    <property type="protein sequence ID" value="KDQ09350.1"/>
    <property type="molecule type" value="Genomic_DNA"/>
</dbReference>
<gene>
    <name evidence="3" type="ORF">BOTBODRAFT_37110</name>
</gene>
<dbReference type="CDD" id="cd09917">
    <property type="entry name" value="F-box_SF"/>
    <property type="match status" value="1"/>
</dbReference>
<protein>
    <recommendedName>
        <fullName evidence="2">F-box domain-containing protein</fullName>
    </recommendedName>
</protein>
<evidence type="ECO:0000259" key="2">
    <source>
        <dbReference type="PROSITE" id="PS50181"/>
    </source>
</evidence>
<feature type="domain" description="F-box" evidence="2">
    <location>
        <begin position="7"/>
        <end position="53"/>
    </location>
</feature>
<evidence type="ECO:0000313" key="3">
    <source>
        <dbReference type="EMBL" id="KDQ09350.1"/>
    </source>
</evidence>
<dbReference type="SMART" id="SM00256">
    <property type="entry name" value="FBOX"/>
    <property type="match status" value="1"/>
</dbReference>
<proteinExistence type="predicted"/>
<reference evidence="4" key="1">
    <citation type="journal article" date="2014" name="Proc. Natl. Acad. Sci. U.S.A.">
        <title>Extensive sampling of basidiomycete genomes demonstrates inadequacy of the white-rot/brown-rot paradigm for wood decay fungi.</title>
        <authorList>
            <person name="Riley R."/>
            <person name="Salamov A.A."/>
            <person name="Brown D.W."/>
            <person name="Nagy L.G."/>
            <person name="Floudas D."/>
            <person name="Held B.W."/>
            <person name="Levasseur A."/>
            <person name="Lombard V."/>
            <person name="Morin E."/>
            <person name="Otillar R."/>
            <person name="Lindquist E.A."/>
            <person name="Sun H."/>
            <person name="LaButti K.M."/>
            <person name="Schmutz J."/>
            <person name="Jabbour D."/>
            <person name="Luo H."/>
            <person name="Baker S.E."/>
            <person name="Pisabarro A.G."/>
            <person name="Walton J.D."/>
            <person name="Blanchette R.A."/>
            <person name="Henrissat B."/>
            <person name="Martin F."/>
            <person name="Cullen D."/>
            <person name="Hibbett D.S."/>
            <person name="Grigoriev I.V."/>
        </authorList>
    </citation>
    <scope>NUCLEOTIDE SEQUENCE [LARGE SCALE GENOMIC DNA]</scope>
    <source>
        <strain evidence="4">FD-172 SS1</strain>
    </source>
</reference>
<accession>A0A067M3U6</accession>
<dbReference type="AlphaFoldDB" id="A0A067M3U6"/>
<dbReference type="Pfam" id="PF12937">
    <property type="entry name" value="F-box-like"/>
    <property type="match status" value="1"/>
</dbReference>
<feature type="compositionally biased region" description="Acidic residues" evidence="1">
    <location>
        <begin position="484"/>
        <end position="504"/>
    </location>
</feature>
<dbReference type="InterPro" id="IPR036047">
    <property type="entry name" value="F-box-like_dom_sf"/>
</dbReference>
<dbReference type="Proteomes" id="UP000027195">
    <property type="component" value="Unassembled WGS sequence"/>
</dbReference>
<dbReference type="HOGENOM" id="CLU_007279_2_0_1"/>
<feature type="region of interest" description="Disordered" evidence="1">
    <location>
        <begin position="468"/>
        <end position="504"/>
    </location>
</feature>